<evidence type="ECO:0000313" key="2">
    <source>
        <dbReference type="Proteomes" id="UP001199525"/>
    </source>
</evidence>
<reference evidence="1 2" key="1">
    <citation type="journal article" date="2021" name="Microorganisms">
        <title>Genome Evolution of Filamentous Cyanobacterium Nostoc Species: From Facultative Symbiosis to Free Living.</title>
        <authorList>
            <person name="Huo D."/>
            <person name="Li H."/>
            <person name="Cai F."/>
            <person name="Guo X."/>
            <person name="Qiao Z."/>
            <person name="Wang W."/>
            <person name="Yu G."/>
            <person name="Li R."/>
        </authorList>
    </citation>
    <scope>NUCLEOTIDE SEQUENCE [LARGE SCALE GENOMIC DNA]</scope>
    <source>
        <strain evidence="1 2">CHAB 5714</strain>
    </source>
</reference>
<organism evidence="1 2">
    <name type="scientific">Nostoc favosum CHAB5714</name>
    <dbReference type="NCBI Taxonomy" id="2780399"/>
    <lineage>
        <taxon>Bacteria</taxon>
        <taxon>Bacillati</taxon>
        <taxon>Cyanobacteriota</taxon>
        <taxon>Cyanophyceae</taxon>
        <taxon>Nostocales</taxon>
        <taxon>Nostocaceae</taxon>
        <taxon>Nostoc</taxon>
        <taxon>Nostoc favosum</taxon>
    </lineage>
</organism>
<sequence>MSVKIIQSNWGLVLTCLLGQIMLFAAPVQAGVEGKSYDVNVQSSLGDNFTACFDFDFNGNLRFLGQEAIYSGTNLGQDQRNWQAVTKPFSEVSIALNGEVRGDFVPDRRINGNAINSNGTTFTFNGTRLSGTICPQFQIQGEGLENPFFR</sequence>
<accession>A0ABS8IHJ3</accession>
<proteinExistence type="predicted"/>
<dbReference type="EMBL" id="JAIVFQ010000064">
    <property type="protein sequence ID" value="MCC5602977.1"/>
    <property type="molecule type" value="Genomic_DNA"/>
</dbReference>
<name>A0ABS8IHJ3_9NOSO</name>
<gene>
    <name evidence="1" type="ORF">LC586_28245</name>
</gene>
<dbReference type="Proteomes" id="UP001199525">
    <property type="component" value="Unassembled WGS sequence"/>
</dbReference>
<comment type="caution">
    <text evidence="1">The sequence shown here is derived from an EMBL/GenBank/DDBJ whole genome shotgun (WGS) entry which is preliminary data.</text>
</comment>
<evidence type="ECO:0000313" key="1">
    <source>
        <dbReference type="EMBL" id="MCC5602977.1"/>
    </source>
</evidence>
<protein>
    <submittedName>
        <fullName evidence="1">Uncharacterized protein</fullName>
    </submittedName>
</protein>
<keyword evidence="2" id="KW-1185">Reference proteome</keyword>
<dbReference type="RefSeq" id="WP_229488510.1">
    <property type="nucleotide sequence ID" value="NZ_JAIVFQ010000064.1"/>
</dbReference>